<dbReference type="InterPro" id="IPR037045">
    <property type="entry name" value="S8pro/Inhibitor_I9_sf"/>
</dbReference>
<dbReference type="OrthoDB" id="5518345at2759"/>
<organism evidence="3 4">
    <name type="scientific">Hebeloma cylindrosporum</name>
    <dbReference type="NCBI Taxonomy" id="76867"/>
    <lineage>
        <taxon>Eukaryota</taxon>
        <taxon>Fungi</taxon>
        <taxon>Dikarya</taxon>
        <taxon>Basidiomycota</taxon>
        <taxon>Agaricomycotina</taxon>
        <taxon>Agaricomycetes</taxon>
        <taxon>Agaricomycetidae</taxon>
        <taxon>Agaricales</taxon>
        <taxon>Agaricineae</taxon>
        <taxon>Hymenogastraceae</taxon>
        <taxon>Hebeloma</taxon>
    </lineage>
</organism>
<dbReference type="GO" id="GO:0004866">
    <property type="term" value="F:endopeptidase inhibitor activity"/>
    <property type="evidence" value="ECO:0007669"/>
    <property type="project" value="TreeGrafter"/>
</dbReference>
<protein>
    <recommendedName>
        <fullName evidence="2">Inhibitor I9 domain-containing protein</fullName>
    </recommendedName>
</protein>
<evidence type="ECO:0000259" key="2">
    <source>
        <dbReference type="Pfam" id="PF05922"/>
    </source>
</evidence>
<accession>A0A0C3BU18</accession>
<dbReference type="Proteomes" id="UP000053424">
    <property type="component" value="Unassembled WGS sequence"/>
</dbReference>
<keyword evidence="4" id="KW-1185">Reference proteome</keyword>
<dbReference type="GO" id="GO:0042144">
    <property type="term" value="P:vacuole fusion, non-autophagic"/>
    <property type="evidence" value="ECO:0007669"/>
    <property type="project" value="TreeGrafter"/>
</dbReference>
<evidence type="ECO:0000313" key="3">
    <source>
        <dbReference type="EMBL" id="KIM40150.1"/>
    </source>
</evidence>
<name>A0A0C3BU18_HEBCY</name>
<dbReference type="InterPro" id="IPR052471">
    <property type="entry name" value="PBI_I9"/>
</dbReference>
<dbReference type="AlphaFoldDB" id="A0A0C3BU18"/>
<proteinExistence type="inferred from homology"/>
<dbReference type="EMBL" id="KN831783">
    <property type="protein sequence ID" value="KIM40150.1"/>
    <property type="molecule type" value="Genomic_DNA"/>
</dbReference>
<dbReference type="InterPro" id="IPR010259">
    <property type="entry name" value="S8pro/Inhibitor_I9"/>
</dbReference>
<gene>
    <name evidence="3" type="ORF">M413DRAFT_28667</name>
</gene>
<dbReference type="HOGENOM" id="CLU_156026_2_0_1"/>
<dbReference type="SUPFAM" id="SSF54897">
    <property type="entry name" value="Protease propeptides/inhibitors"/>
    <property type="match status" value="1"/>
</dbReference>
<dbReference type="Pfam" id="PF05922">
    <property type="entry name" value="Inhibitor_I9"/>
    <property type="match status" value="1"/>
</dbReference>
<evidence type="ECO:0000256" key="1">
    <source>
        <dbReference type="ARBA" id="ARBA00038069"/>
    </source>
</evidence>
<sequence length="88" mass="9815">MSGSTYFVRRLSTRLTSPEYIVVFKSTATKEQIDNYANEVNNNGGKVTHRYDAILDGFAAVIPDHFLNSLQASDIIDYIEPDGIVTTQ</sequence>
<reference evidence="3 4" key="1">
    <citation type="submission" date="2014-04" db="EMBL/GenBank/DDBJ databases">
        <authorList>
            <consortium name="DOE Joint Genome Institute"/>
            <person name="Kuo A."/>
            <person name="Gay G."/>
            <person name="Dore J."/>
            <person name="Kohler A."/>
            <person name="Nagy L.G."/>
            <person name="Floudas D."/>
            <person name="Copeland A."/>
            <person name="Barry K.W."/>
            <person name="Cichocki N."/>
            <person name="Veneault-Fourrey C."/>
            <person name="LaButti K."/>
            <person name="Lindquist E.A."/>
            <person name="Lipzen A."/>
            <person name="Lundell T."/>
            <person name="Morin E."/>
            <person name="Murat C."/>
            <person name="Sun H."/>
            <person name="Tunlid A."/>
            <person name="Henrissat B."/>
            <person name="Grigoriev I.V."/>
            <person name="Hibbett D.S."/>
            <person name="Martin F."/>
            <person name="Nordberg H.P."/>
            <person name="Cantor M.N."/>
            <person name="Hua S.X."/>
        </authorList>
    </citation>
    <scope>NUCLEOTIDE SEQUENCE [LARGE SCALE GENOMIC DNA]</scope>
    <source>
        <strain evidence="4">h7</strain>
    </source>
</reference>
<evidence type="ECO:0000313" key="4">
    <source>
        <dbReference type="Proteomes" id="UP000053424"/>
    </source>
</evidence>
<dbReference type="PANTHER" id="PTHR28288:SF2">
    <property type="entry name" value="PROTEASE B INHIBITOR 2"/>
    <property type="match status" value="1"/>
</dbReference>
<comment type="similarity">
    <text evidence="1">Belongs to the protease inhibitor I9 family.</text>
</comment>
<feature type="domain" description="Inhibitor I9" evidence="2">
    <location>
        <begin position="20"/>
        <end position="87"/>
    </location>
</feature>
<dbReference type="PANTHER" id="PTHR28288">
    <property type="entry name" value="PROTEASE B INHIBITOR 2"/>
    <property type="match status" value="1"/>
</dbReference>
<reference evidence="4" key="2">
    <citation type="submission" date="2015-01" db="EMBL/GenBank/DDBJ databases">
        <title>Evolutionary Origins and Diversification of the Mycorrhizal Mutualists.</title>
        <authorList>
            <consortium name="DOE Joint Genome Institute"/>
            <consortium name="Mycorrhizal Genomics Consortium"/>
            <person name="Kohler A."/>
            <person name="Kuo A."/>
            <person name="Nagy L.G."/>
            <person name="Floudas D."/>
            <person name="Copeland A."/>
            <person name="Barry K.W."/>
            <person name="Cichocki N."/>
            <person name="Veneault-Fourrey C."/>
            <person name="LaButti K."/>
            <person name="Lindquist E.A."/>
            <person name="Lipzen A."/>
            <person name="Lundell T."/>
            <person name="Morin E."/>
            <person name="Murat C."/>
            <person name="Riley R."/>
            <person name="Ohm R."/>
            <person name="Sun H."/>
            <person name="Tunlid A."/>
            <person name="Henrissat B."/>
            <person name="Grigoriev I.V."/>
            <person name="Hibbett D.S."/>
            <person name="Martin F."/>
        </authorList>
    </citation>
    <scope>NUCLEOTIDE SEQUENCE [LARGE SCALE GENOMIC DNA]</scope>
    <source>
        <strain evidence="4">h7</strain>
    </source>
</reference>
<dbReference type="Gene3D" id="3.30.70.80">
    <property type="entry name" value="Peptidase S8 propeptide/proteinase inhibitor I9"/>
    <property type="match status" value="1"/>
</dbReference>